<dbReference type="SUPFAM" id="SSF50978">
    <property type="entry name" value="WD40 repeat-like"/>
    <property type="match status" value="1"/>
</dbReference>
<dbReference type="InterPro" id="IPR015943">
    <property type="entry name" value="WD40/YVTN_repeat-like_dom_sf"/>
</dbReference>
<dbReference type="PANTHER" id="PTHR11227">
    <property type="entry name" value="WD-REPEAT PROTEIN INTERACTING WITH PHOSPHOINOSIDES WIPI -RELATED"/>
    <property type="match status" value="1"/>
</dbReference>
<protein>
    <submittedName>
        <fullName evidence="5">WD repeat domain phosphoinositide-interacting protein 4</fullName>
    </submittedName>
</protein>
<dbReference type="OMA" id="CEMLHRT"/>
<proteinExistence type="inferred from homology"/>
<comment type="similarity">
    <text evidence="4">Belongs to the WD repeat PROPPIN family.</text>
</comment>
<evidence type="ECO:0000256" key="4">
    <source>
        <dbReference type="ARBA" id="ARBA00025740"/>
    </source>
</evidence>
<name>A0A1D2N9S0_ORCCI</name>
<evidence type="ECO:0000256" key="2">
    <source>
        <dbReference type="ARBA" id="ARBA00022737"/>
    </source>
</evidence>
<evidence type="ECO:0000313" key="5">
    <source>
        <dbReference type="EMBL" id="ODN01998.1"/>
    </source>
</evidence>
<keyword evidence="2" id="KW-0677">Repeat</keyword>
<dbReference type="GO" id="GO:0006914">
    <property type="term" value="P:autophagy"/>
    <property type="evidence" value="ECO:0007669"/>
    <property type="project" value="UniProtKB-KW"/>
</dbReference>
<dbReference type="InterPro" id="IPR001680">
    <property type="entry name" value="WD40_rpt"/>
</dbReference>
<dbReference type="EMBL" id="LJIJ01000130">
    <property type="protein sequence ID" value="ODN01998.1"/>
    <property type="molecule type" value="Genomic_DNA"/>
</dbReference>
<gene>
    <name evidence="5" type="ORF">Ocin01_04689</name>
</gene>
<dbReference type="Gene3D" id="2.130.10.10">
    <property type="entry name" value="YVTN repeat-like/Quinoprotein amine dehydrogenase"/>
    <property type="match status" value="1"/>
</dbReference>
<reference evidence="5 6" key="1">
    <citation type="journal article" date="2016" name="Genome Biol. Evol.">
        <title>Gene Family Evolution Reflects Adaptation to Soil Environmental Stressors in the Genome of the Collembolan Orchesella cincta.</title>
        <authorList>
            <person name="Faddeeva-Vakhrusheva A."/>
            <person name="Derks M.F."/>
            <person name="Anvar S.Y."/>
            <person name="Agamennone V."/>
            <person name="Suring W."/>
            <person name="Smit S."/>
            <person name="van Straalen N.M."/>
            <person name="Roelofs D."/>
        </authorList>
    </citation>
    <scope>NUCLEOTIDE SEQUENCE [LARGE SCALE GENOMIC DNA]</scope>
    <source>
        <tissue evidence="5">Mixed pool</tissue>
    </source>
</reference>
<sequence>MSSINSIRFNQDKSCFHCCLDNGLRIYNVEPLVEKVHFDEKFLGSVGYCEMVYRCNLFAIVSGGNRPKYADNTVLVYDDIKKRSVLEFTFTQPVLSIRCRRDRLVAILKNKIHIFSFPNNPQKLFTIETRSNPSGLCELSPGIHNLLVFPGFRDGSIQIVNLSTTEASVSSCPVTINAHQGEIACLSINQSGSMIATASDKGTLIRVWDSQKRALLNELRRGSDPATLYCINFSLDSDFLCCSSDKGTIHIFAIKDSHLNRRSTFSKMGFLGNYIESQWALANFTVPPECACICAFASHSSVVAICMDGTFHKYVFNSDGQCSRLSFDVFLDVCGDEDF</sequence>
<dbReference type="AlphaFoldDB" id="A0A1D2N9S0"/>
<evidence type="ECO:0000256" key="3">
    <source>
        <dbReference type="ARBA" id="ARBA00023006"/>
    </source>
</evidence>
<dbReference type="STRING" id="48709.A0A1D2N9S0"/>
<organism evidence="5 6">
    <name type="scientific">Orchesella cincta</name>
    <name type="common">Springtail</name>
    <name type="synonym">Podura cincta</name>
    <dbReference type="NCBI Taxonomy" id="48709"/>
    <lineage>
        <taxon>Eukaryota</taxon>
        <taxon>Metazoa</taxon>
        <taxon>Ecdysozoa</taxon>
        <taxon>Arthropoda</taxon>
        <taxon>Hexapoda</taxon>
        <taxon>Collembola</taxon>
        <taxon>Entomobryomorpha</taxon>
        <taxon>Entomobryoidea</taxon>
        <taxon>Orchesellidae</taxon>
        <taxon>Orchesellinae</taxon>
        <taxon>Orchesella</taxon>
    </lineage>
</organism>
<dbReference type="Proteomes" id="UP000094527">
    <property type="component" value="Unassembled WGS sequence"/>
</dbReference>
<dbReference type="GO" id="GO:0005737">
    <property type="term" value="C:cytoplasm"/>
    <property type="evidence" value="ECO:0007669"/>
    <property type="project" value="UniProtKB-ARBA"/>
</dbReference>
<dbReference type="InterPro" id="IPR036322">
    <property type="entry name" value="WD40_repeat_dom_sf"/>
</dbReference>
<keyword evidence="1" id="KW-0853">WD repeat</keyword>
<comment type="caution">
    <text evidence="5">The sequence shown here is derived from an EMBL/GenBank/DDBJ whole genome shotgun (WGS) entry which is preliminary data.</text>
</comment>
<keyword evidence="6" id="KW-1185">Reference proteome</keyword>
<dbReference type="FunFam" id="2.130.10.10:FF:000964">
    <property type="entry name" value="WD repeat domain phosphoinositide-interacting protein"/>
    <property type="match status" value="1"/>
</dbReference>
<dbReference type="Pfam" id="PF21032">
    <property type="entry name" value="PROPPIN"/>
    <property type="match status" value="1"/>
</dbReference>
<evidence type="ECO:0000256" key="1">
    <source>
        <dbReference type="ARBA" id="ARBA00022574"/>
    </source>
</evidence>
<dbReference type="SMART" id="SM00320">
    <property type="entry name" value="WD40"/>
    <property type="match status" value="2"/>
</dbReference>
<accession>A0A1D2N9S0</accession>
<keyword evidence="3" id="KW-0072">Autophagy</keyword>
<dbReference type="InterPro" id="IPR048720">
    <property type="entry name" value="PROPPIN"/>
</dbReference>
<evidence type="ECO:0000313" key="6">
    <source>
        <dbReference type="Proteomes" id="UP000094527"/>
    </source>
</evidence>